<dbReference type="GO" id="GO:0005200">
    <property type="term" value="F:structural constituent of cytoskeleton"/>
    <property type="evidence" value="ECO:0007669"/>
    <property type="project" value="TreeGrafter"/>
</dbReference>
<evidence type="ECO:0000313" key="8">
    <source>
        <dbReference type="Proteomes" id="UP001190700"/>
    </source>
</evidence>
<evidence type="ECO:0000256" key="1">
    <source>
        <dbReference type="ARBA" id="ARBA00004245"/>
    </source>
</evidence>
<dbReference type="GO" id="GO:0005885">
    <property type="term" value="C:Arp2/3 protein complex"/>
    <property type="evidence" value="ECO:0007669"/>
    <property type="project" value="InterPro"/>
</dbReference>
<evidence type="ECO:0000256" key="5">
    <source>
        <dbReference type="ARBA" id="ARBA00023212"/>
    </source>
</evidence>
<dbReference type="GO" id="GO:0030041">
    <property type="term" value="P:actin filament polymerization"/>
    <property type="evidence" value="ECO:0007669"/>
    <property type="project" value="InterPro"/>
</dbReference>
<dbReference type="GO" id="GO:0051015">
    <property type="term" value="F:actin filament binding"/>
    <property type="evidence" value="ECO:0007669"/>
    <property type="project" value="TreeGrafter"/>
</dbReference>
<feature type="non-terminal residue" evidence="7">
    <location>
        <position position="1"/>
    </location>
</feature>
<protein>
    <recommendedName>
        <fullName evidence="6">Arp2/3 complex 34 kDa subunit</fullName>
    </recommendedName>
</protein>
<comment type="caution">
    <text evidence="7">The sequence shown here is derived from an EMBL/GenBank/DDBJ whole genome shotgun (WGS) entry which is preliminary data.</text>
</comment>
<comment type="subcellular location">
    <subcellularLocation>
        <location evidence="1 6">Cytoplasm</location>
        <location evidence="1 6">Cytoskeleton</location>
    </subcellularLocation>
</comment>
<dbReference type="SUPFAM" id="SSF69645">
    <property type="entry name" value="Arp2/3 complex subunits"/>
    <property type="match status" value="1"/>
</dbReference>
<keyword evidence="8" id="KW-1185">Reference proteome</keyword>
<keyword evidence="5 6" id="KW-0206">Cytoskeleton</keyword>
<organism evidence="7 8">
    <name type="scientific">Cymbomonas tetramitiformis</name>
    <dbReference type="NCBI Taxonomy" id="36881"/>
    <lineage>
        <taxon>Eukaryota</taxon>
        <taxon>Viridiplantae</taxon>
        <taxon>Chlorophyta</taxon>
        <taxon>Pyramimonadophyceae</taxon>
        <taxon>Pyramimonadales</taxon>
        <taxon>Pyramimonadaceae</taxon>
        <taxon>Cymbomonas</taxon>
    </lineage>
</organism>
<keyword evidence="3 6" id="KW-0963">Cytoplasm</keyword>
<gene>
    <name evidence="7" type="ORF">CYMTET_23218</name>
</gene>
<comment type="function">
    <text evidence="6">Functions as actin-binding component of the Arp2/3 complex which is involved in regulation of actin polymerization and together with an activating nucleation-promoting factor (NPF) mediates the formation of branched actin networks.</text>
</comment>
<comment type="similarity">
    <text evidence="2 6">Belongs to the ARPC2 family.</text>
</comment>
<dbReference type="InterPro" id="IPR034666">
    <property type="entry name" value="ARPC2/4"/>
</dbReference>
<proteinExistence type="inferred from homology"/>
<keyword evidence="4 6" id="KW-0009">Actin-binding</keyword>
<dbReference type="InterPro" id="IPR007188">
    <property type="entry name" value="ARPC2"/>
</dbReference>
<dbReference type="Pfam" id="PF04045">
    <property type="entry name" value="P34-Arc"/>
    <property type="match status" value="1"/>
</dbReference>
<accession>A0AAE0FYP7</accession>
<evidence type="ECO:0000256" key="2">
    <source>
        <dbReference type="ARBA" id="ARBA00007192"/>
    </source>
</evidence>
<dbReference type="Proteomes" id="UP001190700">
    <property type="component" value="Unassembled WGS sequence"/>
</dbReference>
<comment type="subunit">
    <text evidence="6">Component of the Arp2/3 complex.</text>
</comment>
<dbReference type="EMBL" id="LGRX02011931">
    <property type="protein sequence ID" value="KAK3268270.1"/>
    <property type="molecule type" value="Genomic_DNA"/>
</dbReference>
<evidence type="ECO:0000256" key="3">
    <source>
        <dbReference type="ARBA" id="ARBA00022490"/>
    </source>
</evidence>
<evidence type="ECO:0000313" key="7">
    <source>
        <dbReference type="EMBL" id="KAK3268270.1"/>
    </source>
</evidence>
<dbReference type="Gene3D" id="3.30.1460.20">
    <property type="match status" value="1"/>
</dbReference>
<dbReference type="AlphaFoldDB" id="A0AAE0FYP7"/>
<evidence type="ECO:0000256" key="6">
    <source>
        <dbReference type="RuleBase" id="RU364015"/>
    </source>
</evidence>
<name>A0AAE0FYP7_9CHLO</name>
<dbReference type="PANTHER" id="PTHR12058:SF0">
    <property type="entry name" value="ACTIN-RELATED PROTEIN 2_3 COMPLEX SUBUNIT 2"/>
    <property type="match status" value="1"/>
</dbReference>
<reference evidence="7 8" key="1">
    <citation type="journal article" date="2015" name="Genome Biol. Evol.">
        <title>Comparative Genomics of a Bacterivorous Green Alga Reveals Evolutionary Causalities and Consequences of Phago-Mixotrophic Mode of Nutrition.</title>
        <authorList>
            <person name="Burns J.A."/>
            <person name="Paasch A."/>
            <person name="Narechania A."/>
            <person name="Kim E."/>
        </authorList>
    </citation>
    <scope>NUCLEOTIDE SEQUENCE [LARGE SCALE GENOMIC DNA]</scope>
    <source>
        <strain evidence="7 8">PLY_AMNH</strain>
    </source>
</reference>
<dbReference type="GO" id="GO:0034314">
    <property type="term" value="P:Arp2/3 complex-mediated actin nucleation"/>
    <property type="evidence" value="ECO:0007669"/>
    <property type="project" value="InterPro"/>
</dbReference>
<sequence length="66" mass="7959">KKLDETCWKVSNFYSYINYHIKCSKAYFHARMRKRTDEWLQVLNRAKPDTVKDKKTASGRTFVRTV</sequence>
<dbReference type="PANTHER" id="PTHR12058">
    <property type="entry name" value="ARP2/3 COMPLEX 34 KDA SUBUNIT"/>
    <property type="match status" value="1"/>
</dbReference>
<evidence type="ECO:0000256" key="4">
    <source>
        <dbReference type="ARBA" id="ARBA00023203"/>
    </source>
</evidence>